<feature type="region of interest" description="Disordered" evidence="4">
    <location>
        <begin position="1"/>
        <end position="67"/>
    </location>
</feature>
<proteinExistence type="predicted"/>
<organism evidence="6 7">
    <name type="scientific">Lentinula detonsa</name>
    <dbReference type="NCBI Taxonomy" id="2804962"/>
    <lineage>
        <taxon>Eukaryota</taxon>
        <taxon>Fungi</taxon>
        <taxon>Dikarya</taxon>
        <taxon>Basidiomycota</taxon>
        <taxon>Agaricomycotina</taxon>
        <taxon>Agaricomycetes</taxon>
        <taxon>Agaricomycetidae</taxon>
        <taxon>Agaricales</taxon>
        <taxon>Marasmiineae</taxon>
        <taxon>Omphalotaceae</taxon>
        <taxon>Lentinula</taxon>
    </lineage>
</organism>
<dbReference type="SUPFAM" id="SSF47095">
    <property type="entry name" value="HMG-box"/>
    <property type="match status" value="1"/>
</dbReference>
<dbReference type="Proteomes" id="UP001163850">
    <property type="component" value="Unassembled WGS sequence"/>
</dbReference>
<dbReference type="GO" id="GO:0000981">
    <property type="term" value="F:DNA-binding transcription factor activity, RNA polymerase II-specific"/>
    <property type="evidence" value="ECO:0007669"/>
    <property type="project" value="TreeGrafter"/>
</dbReference>
<dbReference type="PROSITE" id="PS50118">
    <property type="entry name" value="HMG_BOX_2"/>
    <property type="match status" value="1"/>
</dbReference>
<feature type="compositionally biased region" description="Basic residues" evidence="4">
    <location>
        <begin position="51"/>
        <end position="61"/>
    </location>
</feature>
<dbReference type="Gene3D" id="1.10.30.10">
    <property type="entry name" value="High mobility group box domain"/>
    <property type="match status" value="1"/>
</dbReference>
<feature type="domain" description="HMG box" evidence="5">
    <location>
        <begin position="65"/>
        <end position="134"/>
    </location>
</feature>
<dbReference type="AlphaFoldDB" id="A0AA38PW36"/>
<dbReference type="EMBL" id="MU802049">
    <property type="protein sequence ID" value="KAJ3982755.1"/>
    <property type="molecule type" value="Genomic_DNA"/>
</dbReference>
<protein>
    <recommendedName>
        <fullName evidence="5">HMG box domain-containing protein</fullName>
    </recommendedName>
</protein>
<reference evidence="6" key="1">
    <citation type="submission" date="2022-08" db="EMBL/GenBank/DDBJ databases">
        <authorList>
            <consortium name="DOE Joint Genome Institute"/>
            <person name="Min B."/>
            <person name="Riley R."/>
            <person name="Sierra-Patev S."/>
            <person name="Naranjo-Ortiz M."/>
            <person name="Looney B."/>
            <person name="Konkel Z."/>
            <person name="Slot J.C."/>
            <person name="Sakamoto Y."/>
            <person name="Steenwyk J.L."/>
            <person name="Rokas A."/>
            <person name="Carro J."/>
            <person name="Camarero S."/>
            <person name="Ferreira P."/>
            <person name="Molpeceres G."/>
            <person name="Ruiz-Duenas F.J."/>
            <person name="Serrano A."/>
            <person name="Henrissat B."/>
            <person name="Drula E."/>
            <person name="Hughes K.W."/>
            <person name="Mata J.L."/>
            <person name="Ishikawa N.K."/>
            <person name="Vargas-Isla R."/>
            <person name="Ushijima S."/>
            <person name="Smith C.A."/>
            <person name="Ahrendt S."/>
            <person name="Andreopoulos W."/>
            <person name="He G."/>
            <person name="Labutti K."/>
            <person name="Lipzen A."/>
            <person name="Ng V."/>
            <person name="Sandor L."/>
            <person name="Barry K."/>
            <person name="Martinez A.T."/>
            <person name="Xiao Y."/>
            <person name="Gibbons J.G."/>
            <person name="Terashima K."/>
            <person name="Hibbett D.S."/>
            <person name="Grigoriev I.V."/>
        </authorList>
    </citation>
    <scope>NUCLEOTIDE SEQUENCE</scope>
    <source>
        <strain evidence="6">TFB7829</strain>
    </source>
</reference>
<dbReference type="PANTHER" id="PTHR45789">
    <property type="entry name" value="FI18025P1"/>
    <property type="match status" value="1"/>
</dbReference>
<evidence type="ECO:0000313" key="6">
    <source>
        <dbReference type="EMBL" id="KAJ3982755.1"/>
    </source>
</evidence>
<dbReference type="CDD" id="cd01389">
    <property type="entry name" value="HMG-box_ROX1-like"/>
    <property type="match status" value="1"/>
</dbReference>
<name>A0AA38PW36_9AGAR</name>
<dbReference type="SMART" id="SM00398">
    <property type="entry name" value="HMG"/>
    <property type="match status" value="1"/>
</dbReference>
<dbReference type="Pfam" id="PF00505">
    <property type="entry name" value="HMG_box"/>
    <property type="match status" value="1"/>
</dbReference>
<comment type="caution">
    <text evidence="6">The sequence shown here is derived from an EMBL/GenBank/DDBJ whole genome shotgun (WGS) entry which is preliminary data.</text>
</comment>
<evidence type="ECO:0000256" key="1">
    <source>
        <dbReference type="ARBA" id="ARBA00023125"/>
    </source>
</evidence>
<dbReference type="PANTHER" id="PTHR45789:SF2">
    <property type="entry name" value="FI18025P1"/>
    <property type="match status" value="1"/>
</dbReference>
<feature type="compositionally biased region" description="Low complexity" evidence="4">
    <location>
        <begin position="24"/>
        <end position="38"/>
    </location>
</feature>
<keyword evidence="2 3" id="KW-0539">Nucleus</keyword>
<dbReference type="GO" id="GO:0000978">
    <property type="term" value="F:RNA polymerase II cis-regulatory region sequence-specific DNA binding"/>
    <property type="evidence" value="ECO:0007669"/>
    <property type="project" value="TreeGrafter"/>
</dbReference>
<dbReference type="InterPro" id="IPR036910">
    <property type="entry name" value="HMG_box_dom_sf"/>
</dbReference>
<evidence type="ECO:0000259" key="5">
    <source>
        <dbReference type="PROSITE" id="PS50118"/>
    </source>
</evidence>
<feature type="region of interest" description="Disordered" evidence="4">
    <location>
        <begin position="154"/>
        <end position="187"/>
    </location>
</feature>
<evidence type="ECO:0000256" key="2">
    <source>
        <dbReference type="ARBA" id="ARBA00023242"/>
    </source>
</evidence>
<dbReference type="GO" id="GO:0005634">
    <property type="term" value="C:nucleus"/>
    <property type="evidence" value="ECO:0007669"/>
    <property type="project" value="UniProtKB-UniRule"/>
</dbReference>
<accession>A0AA38PW36</accession>
<dbReference type="InterPro" id="IPR051356">
    <property type="entry name" value="SOX/SOX-like_TF"/>
</dbReference>
<evidence type="ECO:0000256" key="4">
    <source>
        <dbReference type="SAM" id="MobiDB-lite"/>
    </source>
</evidence>
<evidence type="ECO:0000256" key="3">
    <source>
        <dbReference type="PROSITE-ProRule" id="PRU00267"/>
    </source>
</evidence>
<gene>
    <name evidence="6" type="ORF">F5890DRAFT_322819</name>
</gene>
<feature type="compositionally biased region" description="Polar residues" evidence="4">
    <location>
        <begin position="1"/>
        <end position="23"/>
    </location>
</feature>
<dbReference type="InterPro" id="IPR009071">
    <property type="entry name" value="HMG_box_dom"/>
</dbReference>
<evidence type="ECO:0000313" key="7">
    <source>
        <dbReference type="Proteomes" id="UP001163850"/>
    </source>
</evidence>
<sequence>MSTPTDMTSMSPLPLSNESLPTQLESGSSPTVLSSSLPYPDPFSLNISPGQKKKSHARKQPAGHIPRPRNAFILFRCDFVRQKKVPDHLEANHRNISRIVGSVWKKMSASQKAPWIAMANTEKKNHAEAHPGYKYHPGYESRGREARIRKNIQSPAEGVSPARTPSPSFTPPLAPLRRSSSCPPPGAFPVLGNSSLGLTQAKMLGISAPSMTKDDLARRPSRTIMYQSTAPLFPFGHQPTDPTPASTGNGLSSAQWWATDPGSGSPLTTGPYTIAPPGDAPGWDAAPTKADTWYPWSEGNVGPHTIGHMDLCSTNDLNSNFTNLASPWNVPTFTNPFGSGSGTTSNDHSQILSWNLNHPVGNIVDQGPMSVEAQERIA</sequence>
<feature type="DNA-binding region" description="HMG box" evidence="3">
    <location>
        <begin position="65"/>
        <end position="134"/>
    </location>
</feature>
<keyword evidence="1 3" id="KW-0238">DNA-binding</keyword>